<keyword evidence="3" id="KW-1185">Reference proteome</keyword>
<dbReference type="RefSeq" id="XP_004357691.1">
    <property type="nucleotide sequence ID" value="XM_004357634.1"/>
</dbReference>
<feature type="region of interest" description="Disordered" evidence="1">
    <location>
        <begin position="170"/>
        <end position="190"/>
    </location>
</feature>
<evidence type="ECO:0000256" key="1">
    <source>
        <dbReference type="SAM" id="MobiDB-lite"/>
    </source>
</evidence>
<accession>F4PYF3</accession>
<dbReference type="EMBL" id="GL883015">
    <property type="protein sequence ID" value="EGG19420.1"/>
    <property type="molecule type" value="Genomic_DNA"/>
</dbReference>
<reference evidence="3" key="1">
    <citation type="journal article" date="2011" name="Genome Res.">
        <title>Phylogeny-wide analysis of social amoeba genomes highlights ancient origins for complex intercellular communication.</title>
        <authorList>
            <person name="Heidel A.J."/>
            <person name="Lawal H.M."/>
            <person name="Felder M."/>
            <person name="Schilde C."/>
            <person name="Helps N.R."/>
            <person name="Tunggal B."/>
            <person name="Rivero F."/>
            <person name="John U."/>
            <person name="Schleicher M."/>
            <person name="Eichinger L."/>
            <person name="Platzer M."/>
            <person name="Noegel A.A."/>
            <person name="Schaap P."/>
            <person name="Gloeckner G."/>
        </authorList>
    </citation>
    <scope>NUCLEOTIDE SEQUENCE [LARGE SCALE GENOMIC DNA]</scope>
    <source>
        <strain evidence="3">SH3</strain>
    </source>
</reference>
<name>F4PYF3_CACFS</name>
<organism evidence="2 3">
    <name type="scientific">Cavenderia fasciculata</name>
    <name type="common">Slime mold</name>
    <name type="synonym">Dictyostelium fasciculatum</name>
    <dbReference type="NCBI Taxonomy" id="261658"/>
    <lineage>
        <taxon>Eukaryota</taxon>
        <taxon>Amoebozoa</taxon>
        <taxon>Evosea</taxon>
        <taxon>Eumycetozoa</taxon>
        <taxon>Dictyostelia</taxon>
        <taxon>Acytosteliales</taxon>
        <taxon>Cavenderiaceae</taxon>
        <taxon>Cavenderia</taxon>
    </lineage>
</organism>
<proteinExistence type="predicted"/>
<feature type="compositionally biased region" description="Low complexity" evidence="1">
    <location>
        <begin position="171"/>
        <end position="190"/>
    </location>
</feature>
<evidence type="ECO:0000313" key="2">
    <source>
        <dbReference type="EMBL" id="EGG19420.1"/>
    </source>
</evidence>
<sequence>MENNNNNKTIVDNITFLTKTAVATSEGEGKGAIVVGINELPITSSFSIRINLGDHQRQQQSYILSVEFTVDIAFKKHKCLLYNDVVADLLTTNTITIDLPTLQQCFVRDQLDPIFWNNMSCINISLNDSSNSDKNIYKITMPCNLFNAYDKETALNQVLCTIYNPFDYKLSSSSSSSSSSTTTAAAATTS</sequence>
<evidence type="ECO:0000313" key="3">
    <source>
        <dbReference type="Proteomes" id="UP000007797"/>
    </source>
</evidence>
<gene>
    <name evidence="2" type="ORF">DFA_02207</name>
</gene>
<dbReference type="AlphaFoldDB" id="F4PYF3"/>
<dbReference type="Proteomes" id="UP000007797">
    <property type="component" value="Unassembled WGS sequence"/>
</dbReference>
<protein>
    <submittedName>
        <fullName evidence="2">Uncharacterized protein</fullName>
    </submittedName>
</protein>
<dbReference type="GeneID" id="14871482"/>
<dbReference type="KEGG" id="dfa:DFA_02207"/>